<organism evidence="2 3">
    <name type="scientific">Flavobacterium psychrotolerans</name>
    <dbReference type="NCBI Taxonomy" id="2169410"/>
    <lineage>
        <taxon>Bacteria</taxon>
        <taxon>Pseudomonadati</taxon>
        <taxon>Bacteroidota</taxon>
        <taxon>Flavobacteriia</taxon>
        <taxon>Flavobacteriales</taxon>
        <taxon>Flavobacteriaceae</taxon>
        <taxon>Flavobacterium</taxon>
    </lineage>
</organism>
<keyword evidence="1" id="KW-0732">Signal</keyword>
<dbReference type="InterPro" id="IPR027304">
    <property type="entry name" value="Trigger_fact/SurA_dom_sf"/>
</dbReference>
<accession>A0A2U1JGC1</accession>
<evidence type="ECO:0000313" key="2">
    <source>
        <dbReference type="EMBL" id="PWA04190.1"/>
    </source>
</evidence>
<evidence type="ECO:0008006" key="4">
    <source>
        <dbReference type="Google" id="ProtNLM"/>
    </source>
</evidence>
<dbReference type="PROSITE" id="PS51257">
    <property type="entry name" value="PROKAR_LIPOPROTEIN"/>
    <property type="match status" value="1"/>
</dbReference>
<evidence type="ECO:0000313" key="3">
    <source>
        <dbReference type="Proteomes" id="UP000245449"/>
    </source>
</evidence>
<dbReference type="SUPFAM" id="SSF109998">
    <property type="entry name" value="Triger factor/SurA peptide-binding domain-like"/>
    <property type="match status" value="1"/>
</dbReference>
<dbReference type="OrthoDB" id="9785180at2"/>
<protein>
    <recommendedName>
        <fullName evidence="4">Peptidylprolyl isomerase</fullName>
    </recommendedName>
</protein>
<reference evidence="2 3" key="1">
    <citation type="submission" date="2018-04" db="EMBL/GenBank/DDBJ databases">
        <title>Flavobacterium sp. nov., isolated from glacier ice.</title>
        <authorList>
            <person name="Liu Q."/>
            <person name="Xin Y.-H."/>
        </authorList>
    </citation>
    <scope>NUCLEOTIDE SEQUENCE [LARGE SCALE GENOMIC DNA]</scope>
    <source>
        <strain evidence="2 3">RB1R5</strain>
    </source>
</reference>
<dbReference type="Proteomes" id="UP000245449">
    <property type="component" value="Unassembled WGS sequence"/>
</dbReference>
<dbReference type="AlphaFoldDB" id="A0A2U1JGC1"/>
<evidence type="ECO:0000256" key="1">
    <source>
        <dbReference type="SAM" id="SignalP"/>
    </source>
</evidence>
<dbReference type="RefSeq" id="WP_116725698.1">
    <property type="nucleotide sequence ID" value="NZ_QCZI01000018.1"/>
</dbReference>
<name>A0A2U1JGC1_9FLAO</name>
<keyword evidence="3" id="KW-1185">Reference proteome</keyword>
<feature type="chain" id="PRO_5015539486" description="Peptidylprolyl isomerase" evidence="1">
    <location>
        <begin position="21"/>
        <end position="283"/>
    </location>
</feature>
<gene>
    <name evidence="2" type="ORF">DB895_12480</name>
</gene>
<proteinExistence type="predicted"/>
<sequence>MSKWLLILVTILTLSSCKFFQTESKPSAIARVNDVYLYKEELKDLVPVGTSKADSITIVRNYIDRWASQKLLINAAEINLNEDTKVAFDQLIKQYKIDLYTKAYLEEVVKRTVDTVISNAELKAYYDENKENFRTNGTLVRLRYINLQKDNPKYETIKSKFFDYRKTDKKFWDTYALQFKSFALNDSIWVDMSQIYGKLPFINPDNRNQYISSGKTIQYPDSLDMYLVKITNVIDKNQIGPFEYLKPTLKEVILNKRKLELIKKFEKDITDDAIKDQKYEIYK</sequence>
<dbReference type="EMBL" id="QCZI01000018">
    <property type="protein sequence ID" value="PWA04190.1"/>
    <property type="molecule type" value="Genomic_DNA"/>
</dbReference>
<feature type="signal peptide" evidence="1">
    <location>
        <begin position="1"/>
        <end position="20"/>
    </location>
</feature>
<comment type="caution">
    <text evidence="2">The sequence shown here is derived from an EMBL/GenBank/DDBJ whole genome shotgun (WGS) entry which is preliminary data.</text>
</comment>